<evidence type="ECO:0000313" key="3">
    <source>
        <dbReference type="Proteomes" id="UP001500307"/>
    </source>
</evidence>
<comment type="caution">
    <text evidence="2">The sequence shown here is derived from an EMBL/GenBank/DDBJ whole genome shotgun (WGS) entry which is preliminary data.</text>
</comment>
<feature type="domain" description="DUF3885" evidence="1">
    <location>
        <begin position="190"/>
        <end position="350"/>
    </location>
</feature>
<accession>A0ABP8T6U3</accession>
<reference evidence="3" key="1">
    <citation type="journal article" date="2019" name="Int. J. Syst. Evol. Microbiol.">
        <title>The Global Catalogue of Microorganisms (GCM) 10K type strain sequencing project: providing services to taxonomists for standard genome sequencing and annotation.</title>
        <authorList>
            <consortium name="The Broad Institute Genomics Platform"/>
            <consortium name="The Broad Institute Genome Sequencing Center for Infectious Disease"/>
            <person name="Wu L."/>
            <person name="Ma J."/>
        </authorList>
    </citation>
    <scope>NUCLEOTIDE SEQUENCE [LARGE SCALE GENOMIC DNA]</scope>
    <source>
        <strain evidence="3">JCM 3175</strain>
    </source>
</reference>
<sequence length="353" mass="39738">MAPAWGTLPEISEALARYEGNLGWQRPTLHGIGFAEDMNEIRFVRVNEDDDLLAAAVLAMVAGWHGTTGSVRLGKKKLARAIKRLAPAEACQDVAQPNLRIWREIHGWLWIGGYVRGGNLIAVFDANPELPSDDPYVIALREVVASGRQAVPADEIHIWTPPGGHHPLQTTWEARWPQLVPISFDLRAEEDRWVRFRSLPGVKRYAETPSEYETILRRHNVVLEELGAQRADLHVITLEIAFTPVPRPRNPVLEELLPDAECWTVLSWPHLDPDLAFAHAYVNRLTWQPGCLNDLLRRVADDEIAHVIIAPPDLAWLYAPYDGGANVVLSTPALRDNLRDRHREWLSPHPSGL</sequence>
<proteinExistence type="predicted"/>
<dbReference type="EMBL" id="BAABGU010000061">
    <property type="protein sequence ID" value="GAA4580509.1"/>
    <property type="molecule type" value="Genomic_DNA"/>
</dbReference>
<evidence type="ECO:0000313" key="2">
    <source>
        <dbReference type="EMBL" id="GAA4580509.1"/>
    </source>
</evidence>
<gene>
    <name evidence="2" type="ORF">GCM10023176_60170</name>
</gene>
<protein>
    <recommendedName>
        <fullName evidence="1">DUF3885 domain-containing protein</fullName>
    </recommendedName>
</protein>
<organism evidence="2 3">
    <name type="scientific">Micromonospora coerulea</name>
    <dbReference type="NCBI Taxonomy" id="47856"/>
    <lineage>
        <taxon>Bacteria</taxon>
        <taxon>Bacillati</taxon>
        <taxon>Actinomycetota</taxon>
        <taxon>Actinomycetes</taxon>
        <taxon>Micromonosporales</taxon>
        <taxon>Micromonosporaceae</taxon>
        <taxon>Micromonospora</taxon>
    </lineage>
</organism>
<dbReference type="InterPro" id="IPR024976">
    <property type="entry name" value="DUF3885"/>
</dbReference>
<keyword evidence="3" id="KW-1185">Reference proteome</keyword>
<dbReference type="Pfam" id="PF13021">
    <property type="entry name" value="DUF3885"/>
    <property type="match status" value="1"/>
</dbReference>
<dbReference type="Proteomes" id="UP001500307">
    <property type="component" value="Unassembled WGS sequence"/>
</dbReference>
<name>A0ABP8T6U3_9ACTN</name>
<evidence type="ECO:0000259" key="1">
    <source>
        <dbReference type="Pfam" id="PF13021"/>
    </source>
</evidence>